<dbReference type="Proteomes" id="UP000240294">
    <property type="component" value="Genome"/>
</dbReference>
<reference evidence="2" key="1">
    <citation type="submission" date="2018-01" db="EMBL/GenBank/DDBJ databases">
        <title>Direct submission.</title>
        <authorList>
            <person name="Ciacci N."/>
        </authorList>
    </citation>
    <scope>NUCLEOTIDE SEQUENCE [LARGE SCALE GENOMIC DNA]</scope>
</reference>
<name>A0A2I6UFH3_9CAUD</name>
<proteinExistence type="predicted"/>
<accession>A0A2I6UFH3</accession>
<dbReference type="Pfam" id="PF25676">
    <property type="entry name" value="T4_Spackle"/>
    <property type="match status" value="1"/>
</dbReference>
<evidence type="ECO:0000313" key="2">
    <source>
        <dbReference type="Proteomes" id="UP000240294"/>
    </source>
</evidence>
<organism evidence="1 2">
    <name type="scientific">Klebsiella phage vB_Kpn_F48</name>
    <dbReference type="NCBI Taxonomy" id="2070028"/>
    <lineage>
        <taxon>Viruses</taxon>
        <taxon>Duplodnaviria</taxon>
        <taxon>Heunggongvirae</taxon>
        <taxon>Uroviricota</taxon>
        <taxon>Caudoviricetes</taxon>
        <taxon>Marfavirus</taxon>
        <taxon>Marfavirus F48</taxon>
    </lineage>
</organism>
<gene>
    <name evidence="1" type="ORF">vBKpnF48_103</name>
</gene>
<dbReference type="EMBL" id="MG746602">
    <property type="protein sequence ID" value="AUO78728.1"/>
    <property type="molecule type" value="Genomic_DNA"/>
</dbReference>
<protein>
    <recommendedName>
        <fullName evidence="3">Spackle periplasmic protein</fullName>
    </recommendedName>
</protein>
<keyword evidence="2" id="KW-1185">Reference proteome</keyword>
<evidence type="ECO:0008006" key="3">
    <source>
        <dbReference type="Google" id="ProtNLM"/>
    </source>
</evidence>
<sequence length="93" mass="10028">MKKAILSLIFALSACGAQPAFAKADYSSPLCELAISSDMSVLRGVVIKELEKAADKNQLTQIKNINNVEIVVAATNLFCENLSAKETLEWIGL</sequence>
<dbReference type="InterPro" id="IPR046391">
    <property type="entry name" value="SPACKLE_T4"/>
</dbReference>
<dbReference type="PROSITE" id="PS51257">
    <property type="entry name" value="PROKAR_LIPOPROTEIN"/>
    <property type="match status" value="1"/>
</dbReference>
<evidence type="ECO:0000313" key="1">
    <source>
        <dbReference type="EMBL" id="AUO78728.1"/>
    </source>
</evidence>